<keyword evidence="2" id="KW-0812">Transmembrane</keyword>
<keyword evidence="4" id="KW-0333">Golgi apparatus</keyword>
<dbReference type="EMBL" id="JADBJN010000001">
    <property type="protein sequence ID" value="KAG5682882.1"/>
    <property type="molecule type" value="Genomic_DNA"/>
</dbReference>
<dbReference type="InterPro" id="IPR019352">
    <property type="entry name" value="SPRING1"/>
</dbReference>
<dbReference type="GO" id="GO:0000139">
    <property type="term" value="C:Golgi membrane"/>
    <property type="evidence" value="ECO:0007669"/>
    <property type="project" value="UniProtKB-SubCell"/>
</dbReference>
<keyword evidence="6" id="KW-0325">Glycoprotein</keyword>
<comment type="caution">
    <text evidence="9">The sequence shown here is derived from an EMBL/GenBank/DDBJ whole genome shotgun (WGS) entry which is preliminary data.</text>
</comment>
<reference evidence="9" key="1">
    <citation type="submission" date="2021-03" db="EMBL/GenBank/DDBJ databases">
        <title>Chromosome level genome of the anhydrobiotic midge Polypedilum vanderplanki.</title>
        <authorList>
            <person name="Yoshida Y."/>
            <person name="Kikawada T."/>
            <person name="Gusev O."/>
        </authorList>
    </citation>
    <scope>NUCLEOTIDE SEQUENCE</scope>
    <source>
        <strain evidence="9">NIAS01</strain>
        <tissue evidence="9">Whole body or cell culture</tissue>
    </source>
</reference>
<evidence type="ECO:0000256" key="5">
    <source>
        <dbReference type="ARBA" id="ARBA00023136"/>
    </source>
</evidence>
<dbReference type="Pfam" id="PF10218">
    <property type="entry name" value="SPRING1"/>
    <property type="match status" value="1"/>
</dbReference>
<evidence type="ECO:0000256" key="2">
    <source>
        <dbReference type="ARBA" id="ARBA00022692"/>
    </source>
</evidence>
<comment type="subcellular location">
    <subcellularLocation>
        <location evidence="1">Golgi apparatus membrane</location>
        <topology evidence="1">Single-pass membrane protein</topology>
    </subcellularLocation>
</comment>
<dbReference type="PANTHER" id="PTHR13481:SF0">
    <property type="entry name" value="SREBP REGULATING GENE PROTEIN"/>
    <property type="match status" value="1"/>
</dbReference>
<evidence type="ECO:0000313" key="9">
    <source>
        <dbReference type="EMBL" id="KAG5682882.1"/>
    </source>
</evidence>
<proteinExistence type="inferred from homology"/>
<dbReference type="GO" id="GO:2000640">
    <property type="term" value="P:positive regulation of SREBP signaling pathway"/>
    <property type="evidence" value="ECO:0007669"/>
    <property type="project" value="InterPro"/>
</dbReference>
<gene>
    <name evidence="9" type="ORF">PVAND_012200</name>
</gene>
<keyword evidence="3" id="KW-1133">Transmembrane helix</keyword>
<accession>A0A9J6CKW3</accession>
<keyword evidence="10" id="KW-1185">Reference proteome</keyword>
<dbReference type="Proteomes" id="UP001107558">
    <property type="component" value="Chromosome 1"/>
</dbReference>
<evidence type="ECO:0000256" key="7">
    <source>
        <dbReference type="ARBA" id="ARBA00023461"/>
    </source>
</evidence>
<evidence type="ECO:0000256" key="8">
    <source>
        <dbReference type="ARBA" id="ARBA00023485"/>
    </source>
</evidence>
<evidence type="ECO:0000256" key="6">
    <source>
        <dbReference type="ARBA" id="ARBA00023180"/>
    </source>
</evidence>
<evidence type="ECO:0000256" key="1">
    <source>
        <dbReference type="ARBA" id="ARBA00004194"/>
    </source>
</evidence>
<organism evidence="9 10">
    <name type="scientific">Polypedilum vanderplanki</name>
    <name type="common">Sleeping chironomid midge</name>
    <dbReference type="NCBI Taxonomy" id="319348"/>
    <lineage>
        <taxon>Eukaryota</taxon>
        <taxon>Metazoa</taxon>
        <taxon>Ecdysozoa</taxon>
        <taxon>Arthropoda</taxon>
        <taxon>Hexapoda</taxon>
        <taxon>Insecta</taxon>
        <taxon>Pterygota</taxon>
        <taxon>Neoptera</taxon>
        <taxon>Endopterygota</taxon>
        <taxon>Diptera</taxon>
        <taxon>Nematocera</taxon>
        <taxon>Chironomoidea</taxon>
        <taxon>Chironomidae</taxon>
        <taxon>Chironominae</taxon>
        <taxon>Polypedilum</taxon>
        <taxon>Polypedilum</taxon>
    </lineage>
</organism>
<evidence type="ECO:0000256" key="3">
    <source>
        <dbReference type="ARBA" id="ARBA00022989"/>
    </source>
</evidence>
<evidence type="ECO:0000313" key="10">
    <source>
        <dbReference type="Proteomes" id="UP001107558"/>
    </source>
</evidence>
<dbReference type="AlphaFoldDB" id="A0A9J6CKW3"/>
<dbReference type="OrthoDB" id="70142at2759"/>
<protein>
    <recommendedName>
        <fullName evidence="8">SREBP regulating gene protein</fullName>
    </recommendedName>
</protein>
<sequence length="203" mass="23704">MDVNRILCFFRKRVVLSLIFLFSLAYFLLQFNALQLIKIQNRKFQDDDIEFEEISIKRESPLIWRSLKEYNLTENEICRNSQQGINLIVDERGFICLRDNLKATGCCDIQAEQTHIYFCDTCDANCCEIYENCVSCCLNPDNVPILQKAIAQASDRQKLLFSRVTDQFDLCLSICRSNSNSVVNEHYYKSSKRHCFTKTESSE</sequence>
<name>A0A9J6CKW3_POLVA</name>
<evidence type="ECO:0000256" key="4">
    <source>
        <dbReference type="ARBA" id="ARBA00023034"/>
    </source>
</evidence>
<comment type="similarity">
    <text evidence="7">Belongs to the SPRING family.</text>
</comment>
<dbReference type="PANTHER" id="PTHR13481">
    <property type="entry name" value="SREBP REGULATING GENE PROTEIN"/>
    <property type="match status" value="1"/>
</dbReference>
<keyword evidence="5" id="KW-0472">Membrane</keyword>